<evidence type="ECO:0000313" key="4">
    <source>
        <dbReference type="EMBL" id="KKW35612.1"/>
    </source>
</evidence>
<dbReference type="GO" id="GO:0006351">
    <property type="term" value="P:DNA-templated transcription"/>
    <property type="evidence" value="ECO:0007669"/>
    <property type="project" value="InterPro"/>
</dbReference>
<accession>A0A0G2A447</accession>
<organism evidence="4 5">
    <name type="scientific">Candidatus Uhrbacteria bacterium GW2011_GWC2_53_7</name>
    <dbReference type="NCBI Taxonomy" id="1618986"/>
    <lineage>
        <taxon>Bacteria</taxon>
        <taxon>Candidatus Uhriibacteriota</taxon>
    </lineage>
</organism>
<gene>
    <name evidence="4" type="ORF">UY82_C0035G0008</name>
</gene>
<dbReference type="Gene3D" id="3.30.1360.10">
    <property type="entry name" value="RNA polymerase, RBP11-like subunit"/>
    <property type="match status" value="1"/>
</dbReference>
<dbReference type="InterPro" id="IPR011263">
    <property type="entry name" value="DNA-dir_RNA_pol_RpoA/D/Rpb3"/>
</dbReference>
<keyword evidence="1 4" id="KW-0240">DNA-directed RNA polymerase</keyword>
<evidence type="ECO:0000313" key="5">
    <source>
        <dbReference type="Proteomes" id="UP000033865"/>
    </source>
</evidence>
<proteinExistence type="predicted"/>
<dbReference type="Pfam" id="PF01193">
    <property type="entry name" value="RNA_pol_L"/>
    <property type="match status" value="1"/>
</dbReference>
<evidence type="ECO:0000259" key="3">
    <source>
        <dbReference type="Pfam" id="PF01193"/>
    </source>
</evidence>
<feature type="domain" description="DNA-directed RNA polymerase RpoA/D/Rpb3-type" evidence="3">
    <location>
        <begin position="4"/>
        <end position="35"/>
    </location>
</feature>
<reference evidence="4 5" key="1">
    <citation type="journal article" date="2015" name="Nature">
        <title>rRNA introns, odd ribosomes, and small enigmatic genomes across a large radiation of phyla.</title>
        <authorList>
            <person name="Brown C.T."/>
            <person name="Hug L.A."/>
            <person name="Thomas B.C."/>
            <person name="Sharon I."/>
            <person name="Castelle C.J."/>
            <person name="Singh A."/>
            <person name="Wilkins M.J."/>
            <person name="Williams K.H."/>
            <person name="Banfield J.F."/>
        </authorList>
    </citation>
    <scope>NUCLEOTIDE SEQUENCE [LARGE SCALE GENOMIC DNA]</scope>
</reference>
<keyword evidence="2" id="KW-0804">Transcription</keyword>
<dbReference type="GO" id="GO:0046983">
    <property type="term" value="F:protein dimerization activity"/>
    <property type="evidence" value="ECO:0007669"/>
    <property type="project" value="InterPro"/>
</dbReference>
<evidence type="ECO:0000256" key="1">
    <source>
        <dbReference type="ARBA" id="ARBA00022478"/>
    </source>
</evidence>
<dbReference type="SUPFAM" id="SSF55257">
    <property type="entry name" value="RBP11-like subunits of RNA polymerase"/>
    <property type="match status" value="1"/>
</dbReference>
<protein>
    <submittedName>
        <fullName evidence="4">DNA-directed RNA polymerase subunit alpha</fullName>
    </submittedName>
</protein>
<dbReference type="GO" id="GO:0000428">
    <property type="term" value="C:DNA-directed RNA polymerase complex"/>
    <property type="evidence" value="ECO:0007669"/>
    <property type="project" value="UniProtKB-KW"/>
</dbReference>
<evidence type="ECO:0000256" key="2">
    <source>
        <dbReference type="ARBA" id="ARBA00023163"/>
    </source>
</evidence>
<dbReference type="InterPro" id="IPR036603">
    <property type="entry name" value="RBP11-like"/>
</dbReference>
<dbReference type="EMBL" id="LCRN01000035">
    <property type="protein sequence ID" value="KKW35612.1"/>
    <property type="molecule type" value="Genomic_DNA"/>
</dbReference>
<dbReference type="GO" id="GO:0003899">
    <property type="term" value="F:DNA-directed RNA polymerase activity"/>
    <property type="evidence" value="ECO:0007669"/>
    <property type="project" value="InterPro"/>
</dbReference>
<dbReference type="Proteomes" id="UP000033865">
    <property type="component" value="Unassembled WGS sequence"/>
</dbReference>
<comment type="caution">
    <text evidence="4">The sequence shown here is derived from an EMBL/GenBank/DDBJ whole genome shotgun (WGS) entry which is preliminary data.</text>
</comment>
<dbReference type="AlphaFoldDB" id="A0A0G2A447"/>
<name>A0A0G2A447_9BACT</name>
<sequence>MEITDYDKLILTIETDGTITPREAVEEATKILMNYFSIIVGQIGGAEPVKE</sequence>